<dbReference type="eggNOG" id="ENOG50334XI">
    <property type="taxonomic scope" value="Bacteria"/>
</dbReference>
<dbReference type="EMBL" id="CP002467">
    <property type="protein sequence ID" value="ADV82718.1"/>
    <property type="molecule type" value="Genomic_DNA"/>
</dbReference>
<gene>
    <name evidence="1" type="ordered locus">AciPR4_1913</name>
</gene>
<accession>E8V6H9</accession>
<dbReference type="STRING" id="401053.AciPR4_1913"/>
<dbReference type="Proteomes" id="UP000006844">
    <property type="component" value="Chromosome"/>
</dbReference>
<proteinExistence type="predicted"/>
<keyword evidence="2" id="KW-1185">Reference proteome</keyword>
<dbReference type="RefSeq" id="WP_013568451.1">
    <property type="nucleotide sequence ID" value="NC_014963.1"/>
</dbReference>
<reference evidence="1 2" key="1">
    <citation type="journal article" date="2012" name="Stand. Genomic Sci.">
        <title>Complete genome sequence of Terriglobus saanensis type strain SP1PR4(T), an Acidobacteria from tundra soil.</title>
        <authorList>
            <person name="Rawat S.R."/>
            <person name="Mannisto M.K."/>
            <person name="Starovoytov V."/>
            <person name="Goodwin L."/>
            <person name="Nolan M."/>
            <person name="Hauser L."/>
            <person name="Land M."/>
            <person name="Davenport K.W."/>
            <person name="Woyke T."/>
            <person name="Haggblom M.M."/>
        </authorList>
    </citation>
    <scope>NUCLEOTIDE SEQUENCE</scope>
    <source>
        <strain evidence="2">ATCC BAA-1853 / DSM 23119 / SP1PR4</strain>
    </source>
</reference>
<sequence>MIENAELAADVSRTLQTTFEALGDSIVSVNAGCGEAEASLYREKIGDIFYIIVFGILEPLYEKHPQLKPQDWDAKKS</sequence>
<name>E8V6H9_TERSS</name>
<dbReference type="AlphaFoldDB" id="E8V6H9"/>
<dbReference type="HOGENOM" id="CLU_168304_0_0_0"/>
<protein>
    <submittedName>
        <fullName evidence="1">Uncharacterized protein</fullName>
    </submittedName>
</protein>
<dbReference type="OrthoDB" id="9008236at2"/>
<evidence type="ECO:0000313" key="2">
    <source>
        <dbReference type="Proteomes" id="UP000006844"/>
    </source>
</evidence>
<evidence type="ECO:0000313" key="1">
    <source>
        <dbReference type="EMBL" id="ADV82718.1"/>
    </source>
</evidence>
<dbReference type="KEGG" id="tsa:AciPR4_1913"/>
<organism evidence="1 2">
    <name type="scientific">Terriglobus saanensis (strain ATCC BAA-1853 / DSM 23119 / SP1PR4)</name>
    <dbReference type="NCBI Taxonomy" id="401053"/>
    <lineage>
        <taxon>Bacteria</taxon>
        <taxon>Pseudomonadati</taxon>
        <taxon>Acidobacteriota</taxon>
        <taxon>Terriglobia</taxon>
        <taxon>Terriglobales</taxon>
        <taxon>Acidobacteriaceae</taxon>
        <taxon>Terriglobus</taxon>
    </lineage>
</organism>